<keyword evidence="3" id="KW-1185">Reference proteome</keyword>
<organism evidence="2 3">
    <name type="scientific">Paraburkholderia tagetis</name>
    <dbReference type="NCBI Taxonomy" id="2913261"/>
    <lineage>
        <taxon>Bacteria</taxon>
        <taxon>Pseudomonadati</taxon>
        <taxon>Pseudomonadota</taxon>
        <taxon>Betaproteobacteria</taxon>
        <taxon>Burkholderiales</taxon>
        <taxon>Burkholderiaceae</taxon>
        <taxon>Paraburkholderia</taxon>
    </lineage>
</organism>
<dbReference type="AlphaFoldDB" id="A0A9X1UP20"/>
<gene>
    <name evidence="2" type="ORF">L5014_37990</name>
</gene>
<name>A0A9X1UP20_9BURK</name>
<reference evidence="2" key="1">
    <citation type="submission" date="2022-01" db="EMBL/GenBank/DDBJ databases">
        <title>Genome sequence and assembly of Parabukholderia sp. RG36.</title>
        <authorList>
            <person name="Chhetri G."/>
        </authorList>
    </citation>
    <scope>NUCLEOTIDE SEQUENCE</scope>
    <source>
        <strain evidence="2">RG36</strain>
    </source>
</reference>
<keyword evidence="1" id="KW-0175">Coiled coil</keyword>
<sequence length="118" mass="13893">MLELQLELEHIDQHALNNMSEERLKHYNTILREQVRELDQEILNVESSFRYAYGIDPFESVSPDGVLQNLAVDLKELRLNVRTLEQDLAAFEDIKNLKLWLKRCKVVSAPSDFEFMPF</sequence>
<dbReference type="RefSeq" id="WP_238469002.1">
    <property type="nucleotide sequence ID" value="NZ_JAKLJA010000091.1"/>
</dbReference>
<dbReference type="EMBL" id="JAKLJA010000091">
    <property type="protein sequence ID" value="MCG5079035.1"/>
    <property type="molecule type" value="Genomic_DNA"/>
</dbReference>
<evidence type="ECO:0000313" key="2">
    <source>
        <dbReference type="EMBL" id="MCG5079035.1"/>
    </source>
</evidence>
<evidence type="ECO:0000313" key="3">
    <source>
        <dbReference type="Proteomes" id="UP001139308"/>
    </source>
</evidence>
<accession>A0A9X1UP20</accession>
<dbReference type="Proteomes" id="UP001139308">
    <property type="component" value="Unassembled WGS sequence"/>
</dbReference>
<comment type="caution">
    <text evidence="2">The sequence shown here is derived from an EMBL/GenBank/DDBJ whole genome shotgun (WGS) entry which is preliminary data.</text>
</comment>
<proteinExistence type="predicted"/>
<protein>
    <submittedName>
        <fullName evidence="2">Uncharacterized protein</fullName>
    </submittedName>
</protein>
<evidence type="ECO:0000256" key="1">
    <source>
        <dbReference type="SAM" id="Coils"/>
    </source>
</evidence>
<feature type="coiled-coil region" evidence="1">
    <location>
        <begin position="28"/>
        <end position="94"/>
    </location>
</feature>